<comment type="caution">
    <text evidence="2">The sequence shown here is derived from an EMBL/GenBank/DDBJ whole genome shotgun (WGS) entry which is preliminary data.</text>
</comment>
<dbReference type="EMBL" id="QAYG01000006">
    <property type="protein sequence ID" value="PTW59742.1"/>
    <property type="molecule type" value="Genomic_DNA"/>
</dbReference>
<keyword evidence="1" id="KW-0812">Transmembrane</keyword>
<dbReference type="RefSeq" id="WP_107990698.1">
    <property type="nucleotide sequence ID" value="NZ_QAYG01000006.1"/>
</dbReference>
<proteinExistence type="predicted"/>
<evidence type="ECO:0000313" key="2">
    <source>
        <dbReference type="EMBL" id="PTW59742.1"/>
    </source>
</evidence>
<feature type="transmembrane region" description="Helical" evidence="1">
    <location>
        <begin position="53"/>
        <end position="72"/>
    </location>
</feature>
<dbReference type="Pfam" id="PF04403">
    <property type="entry name" value="PqiA"/>
    <property type="match status" value="1"/>
</dbReference>
<organism evidence="2 3">
    <name type="scientific">Breoghania corrubedonensis</name>
    <dbReference type="NCBI Taxonomy" id="665038"/>
    <lineage>
        <taxon>Bacteria</taxon>
        <taxon>Pseudomonadati</taxon>
        <taxon>Pseudomonadota</taxon>
        <taxon>Alphaproteobacteria</taxon>
        <taxon>Hyphomicrobiales</taxon>
        <taxon>Stappiaceae</taxon>
        <taxon>Breoghania</taxon>
    </lineage>
</organism>
<keyword evidence="1" id="KW-0472">Membrane</keyword>
<reference evidence="2 3" key="1">
    <citation type="submission" date="2018-04" db="EMBL/GenBank/DDBJ databases">
        <title>Genomic Encyclopedia of Archaeal and Bacterial Type Strains, Phase II (KMG-II): from individual species to whole genera.</title>
        <authorList>
            <person name="Goeker M."/>
        </authorList>
    </citation>
    <scope>NUCLEOTIDE SEQUENCE [LARGE SCALE GENOMIC DNA]</scope>
    <source>
        <strain evidence="2 3">DSM 23382</strain>
    </source>
</reference>
<dbReference type="AlphaFoldDB" id="A0A2T5V7K4"/>
<feature type="transmembrane region" description="Helical" evidence="1">
    <location>
        <begin position="84"/>
        <end position="109"/>
    </location>
</feature>
<accession>A0A2T5V7K4</accession>
<protein>
    <submittedName>
        <fullName evidence="2">Paraquat-inducible protein A</fullName>
    </submittedName>
</protein>
<keyword evidence="3" id="KW-1185">Reference proteome</keyword>
<dbReference type="OrthoDB" id="5372500at2"/>
<gene>
    <name evidence="2" type="ORF">C8N35_106127</name>
</gene>
<sequence length="143" mass="15450">MRLILALILPLATFSFALGLTLPLISFEKLYFFQETPSLIQVVSGLDREGDRALAILVGCFSILFPAIKLVLLHMVALGGRGHFLTLLGAVSKWSMMDVMVVALVVFAAKSSGLATAMTQPGLWFYAFATVSTAIAALLCRNR</sequence>
<evidence type="ECO:0000313" key="3">
    <source>
        <dbReference type="Proteomes" id="UP000244081"/>
    </source>
</evidence>
<dbReference type="Proteomes" id="UP000244081">
    <property type="component" value="Unassembled WGS sequence"/>
</dbReference>
<dbReference type="InterPro" id="IPR007498">
    <property type="entry name" value="PqiA-like"/>
</dbReference>
<evidence type="ECO:0000256" key="1">
    <source>
        <dbReference type="SAM" id="Phobius"/>
    </source>
</evidence>
<name>A0A2T5V7K4_9HYPH</name>
<feature type="transmembrane region" description="Helical" evidence="1">
    <location>
        <begin position="121"/>
        <end position="140"/>
    </location>
</feature>
<keyword evidence="1" id="KW-1133">Transmembrane helix</keyword>